<dbReference type="InterPro" id="IPR002110">
    <property type="entry name" value="Ankyrin_rpt"/>
</dbReference>
<evidence type="ECO:0000256" key="2">
    <source>
        <dbReference type="ARBA" id="ARBA00023043"/>
    </source>
</evidence>
<dbReference type="GO" id="GO:0085020">
    <property type="term" value="P:protein K6-linked ubiquitination"/>
    <property type="evidence" value="ECO:0007669"/>
    <property type="project" value="TreeGrafter"/>
</dbReference>
<dbReference type="PRINTS" id="PR01415">
    <property type="entry name" value="ANKYRIN"/>
</dbReference>
<evidence type="ECO:0000313" key="6">
    <source>
        <dbReference type="EMBL" id="KAJ3175578.1"/>
    </source>
</evidence>
<organism evidence="6 7">
    <name type="scientific">Geranomyces variabilis</name>
    <dbReference type="NCBI Taxonomy" id="109894"/>
    <lineage>
        <taxon>Eukaryota</taxon>
        <taxon>Fungi</taxon>
        <taxon>Fungi incertae sedis</taxon>
        <taxon>Chytridiomycota</taxon>
        <taxon>Chytridiomycota incertae sedis</taxon>
        <taxon>Chytridiomycetes</taxon>
        <taxon>Spizellomycetales</taxon>
        <taxon>Powellomycetaceae</taxon>
        <taxon>Geranomyces</taxon>
    </lineage>
</organism>
<feature type="repeat" description="ANK" evidence="3">
    <location>
        <begin position="149"/>
        <end position="181"/>
    </location>
</feature>
<dbReference type="GO" id="GO:0004842">
    <property type="term" value="F:ubiquitin-protein transferase activity"/>
    <property type="evidence" value="ECO:0007669"/>
    <property type="project" value="TreeGrafter"/>
</dbReference>
<dbReference type="PROSITE" id="PS50297">
    <property type="entry name" value="ANK_REP_REGION"/>
    <property type="match status" value="4"/>
</dbReference>
<evidence type="ECO:0000256" key="5">
    <source>
        <dbReference type="SAM" id="MobiDB-lite"/>
    </source>
</evidence>
<feature type="region of interest" description="Disordered" evidence="5">
    <location>
        <begin position="1020"/>
        <end position="1134"/>
    </location>
</feature>
<feature type="compositionally biased region" description="Polar residues" evidence="5">
    <location>
        <begin position="981"/>
        <end position="1003"/>
    </location>
</feature>
<dbReference type="SMART" id="SM00248">
    <property type="entry name" value="ANK"/>
    <property type="match status" value="5"/>
</dbReference>
<feature type="region of interest" description="Disordered" evidence="5">
    <location>
        <begin position="1148"/>
        <end position="1340"/>
    </location>
</feature>
<feature type="compositionally biased region" description="Gly residues" evidence="5">
    <location>
        <begin position="1180"/>
        <end position="1192"/>
    </location>
</feature>
<keyword evidence="7" id="KW-1185">Reference proteome</keyword>
<feature type="compositionally biased region" description="Polar residues" evidence="5">
    <location>
        <begin position="1080"/>
        <end position="1094"/>
    </location>
</feature>
<evidence type="ECO:0000313" key="7">
    <source>
        <dbReference type="Proteomes" id="UP001212152"/>
    </source>
</evidence>
<evidence type="ECO:0000256" key="1">
    <source>
        <dbReference type="ARBA" id="ARBA00022737"/>
    </source>
</evidence>
<protein>
    <recommendedName>
        <fullName evidence="8">Ankyrin</fullName>
    </recommendedName>
</protein>
<feature type="compositionally biased region" description="Polar residues" evidence="5">
    <location>
        <begin position="1024"/>
        <end position="1050"/>
    </location>
</feature>
<reference evidence="6" key="1">
    <citation type="submission" date="2020-05" db="EMBL/GenBank/DDBJ databases">
        <title>Phylogenomic resolution of chytrid fungi.</title>
        <authorList>
            <person name="Stajich J.E."/>
            <person name="Amses K."/>
            <person name="Simmons R."/>
            <person name="Seto K."/>
            <person name="Myers J."/>
            <person name="Bonds A."/>
            <person name="Quandt C.A."/>
            <person name="Barry K."/>
            <person name="Liu P."/>
            <person name="Grigoriev I."/>
            <person name="Longcore J.E."/>
            <person name="James T.Y."/>
        </authorList>
    </citation>
    <scope>NUCLEOTIDE SEQUENCE</scope>
    <source>
        <strain evidence="6">JEL0379</strain>
    </source>
</reference>
<dbReference type="InterPro" id="IPR036770">
    <property type="entry name" value="Ankyrin_rpt-contain_sf"/>
</dbReference>
<keyword evidence="1" id="KW-0677">Repeat</keyword>
<feature type="coiled-coil region" evidence="4">
    <location>
        <begin position="638"/>
        <end position="665"/>
    </location>
</feature>
<dbReference type="Proteomes" id="UP001212152">
    <property type="component" value="Unassembled WGS sequence"/>
</dbReference>
<evidence type="ECO:0000256" key="4">
    <source>
        <dbReference type="SAM" id="Coils"/>
    </source>
</evidence>
<evidence type="ECO:0000256" key="3">
    <source>
        <dbReference type="PROSITE-ProRule" id="PRU00023"/>
    </source>
</evidence>
<dbReference type="Pfam" id="PF13637">
    <property type="entry name" value="Ank_4"/>
    <property type="match status" value="1"/>
</dbReference>
<feature type="region of interest" description="Disordered" evidence="5">
    <location>
        <begin position="919"/>
        <end position="1006"/>
    </location>
</feature>
<proteinExistence type="predicted"/>
<dbReference type="EMBL" id="JADGJQ010000050">
    <property type="protein sequence ID" value="KAJ3175578.1"/>
    <property type="molecule type" value="Genomic_DNA"/>
</dbReference>
<accession>A0AAD5TH88</accession>
<gene>
    <name evidence="6" type="ORF">HDU87_006075</name>
</gene>
<dbReference type="Gene3D" id="1.25.40.20">
    <property type="entry name" value="Ankyrin repeat-containing domain"/>
    <property type="match status" value="3"/>
</dbReference>
<feature type="repeat" description="ANK" evidence="3">
    <location>
        <begin position="393"/>
        <end position="417"/>
    </location>
</feature>
<sequence length="1340" mass="143364">MPRQTTALLGQRLNDAAALGDLQAVLAALLDGAHPAFRDQHQRSAIIATIYGTTSNSPPITPTSFEEATQSRPEHASILRVLLRHILSRAGDASEPSNRVMFDELVDRPQDGPWLRGITPLALAAYLGKAELVRVMLEEGADVDARDANGATALMYAARDGRADVAEVLLDFHARPQLEDINAWNAERYGRAHPAVVQLLAHHQKAANELVTAASVFRASLLKDLIARKQPAADLARLVEHKVKADSEARQAQTHDADGPPTFMSPPTQFTLLSAIKHQDLQSVYQVLKALPISSVSTPDAATGVIPLHYALRLRPYKHPESEAIVRVLVALGANVNARNVKSGKTPLAYAVRDPYFFPDGSPQNKEEMERAVYSIVTFLLESGADVNAVDLDGNYALHYAVRAKDAELVRLLLSGGRAHAAVANKKGKRPADVCEDADIREIIQQYLRKPSLHRESWSALRLPYGPGTLEQALAEAQDHKLSGLKNGATLVPAAVIQNGRTAAAAEAADTSKGFTKHISQPAPADSEIQLRLSEAKADAAEWKARFEQSRMQEKEALSLVKRLAECVGTDSGRSTLATVGLSQAQPRKTDGLESSLANADSSLAELDATGIESMDVAARKRSLTSLRQKKTSLLKEAGSTQRVIDELQLRLEAAERRIAATLNDPSTDIASNRENSLSHKASAETVILQRAPDVNSANLCAEEELETALLSRLLVAAKDRLQQLKVAQAGLEADNTALRQKLLKAERDAQTALTDVRAKAEAASSRLKQNEAQFRTLAAKMLGLYPPSEFTAVQEVSMEELELHVDGLLPRLQHLVKDLGCRDPAVENQKFSVSAVNALRATARVCPSSPSTISGDDQNAERQARDAVLEAVDSCLLYVSSLLHWSTERKRLSKSDLADTDDIQKKLEGDETAVSRVMKDEHPDTAPAAEAVSSLPELERETAVSSSARVESDDLGNVPSTLQPALPVEPDVEAPRSESAAEQTTAADTSSSNRPASPTRESLSAGPLAIVPSAEDINPDAAATSSDETSVTNADNNEATSPTNPSISCTPDEGLESTDSPTTPIPADPTSADLLAVPASSSEPSSGARTPNTLERLHTTPELEELMNSIQRAKSAMSMADDTRAATPDGQVKRREYTDLVKTLINTMRSEDEGKPSRSPNGQRALRRPISPMPIIPGAGTGAGTGAGMGAGAASTVAAASPAASKPPALTPRPGAFEPNLRSSFEDEDDNRRGTATHAFDPSSLPSVSPASIPDMVAQKEGFPRPITEARPLPPRKLPPVASRGGIGPLPTLVEEKDKEEEEGGRTGRFVPPSSGSKRPGEKTKGGFFRRLMRSGKPA</sequence>
<feature type="repeat" description="ANK" evidence="3">
    <location>
        <begin position="303"/>
        <end position="341"/>
    </location>
</feature>
<dbReference type="PANTHER" id="PTHR24171:SF8">
    <property type="entry name" value="BRCA1-ASSOCIATED RING DOMAIN PROTEIN 1"/>
    <property type="match status" value="1"/>
</dbReference>
<feature type="compositionally biased region" description="Low complexity" evidence="5">
    <location>
        <begin position="1193"/>
        <end position="1209"/>
    </location>
</feature>
<dbReference type="Pfam" id="PF12796">
    <property type="entry name" value="Ank_2"/>
    <property type="match status" value="1"/>
</dbReference>
<dbReference type="SUPFAM" id="SSF48403">
    <property type="entry name" value="Ankyrin repeat"/>
    <property type="match status" value="1"/>
</dbReference>
<dbReference type="Pfam" id="PF00023">
    <property type="entry name" value="Ank"/>
    <property type="match status" value="1"/>
</dbReference>
<feature type="repeat" description="ANK" evidence="3">
    <location>
        <begin position="116"/>
        <end position="148"/>
    </location>
</feature>
<name>A0AAD5TH88_9FUNG</name>
<comment type="caution">
    <text evidence="6">The sequence shown here is derived from an EMBL/GenBank/DDBJ whole genome shotgun (WGS) entry which is preliminary data.</text>
</comment>
<dbReference type="PROSITE" id="PS50088">
    <property type="entry name" value="ANK_REPEAT"/>
    <property type="match status" value="4"/>
</dbReference>
<keyword evidence="2 3" id="KW-0040">ANK repeat</keyword>
<keyword evidence="4" id="KW-0175">Coiled coil</keyword>
<evidence type="ECO:0008006" key="8">
    <source>
        <dbReference type="Google" id="ProtNLM"/>
    </source>
</evidence>
<dbReference type="PANTHER" id="PTHR24171">
    <property type="entry name" value="ANKYRIN REPEAT DOMAIN-CONTAINING PROTEIN 39-RELATED"/>
    <property type="match status" value="1"/>
</dbReference>
<feature type="coiled-coil region" evidence="4">
    <location>
        <begin position="715"/>
        <end position="774"/>
    </location>
</feature>